<dbReference type="Gene3D" id="3.40.50.12370">
    <property type="match status" value="1"/>
</dbReference>
<evidence type="ECO:0000313" key="3">
    <source>
        <dbReference type="EMBL" id="OQP57387.1"/>
    </source>
</evidence>
<dbReference type="PRINTS" id="PR01438">
    <property type="entry name" value="UNVRSLSTRESS"/>
</dbReference>
<evidence type="ECO:0000313" key="4">
    <source>
        <dbReference type="Proteomes" id="UP000192276"/>
    </source>
</evidence>
<dbReference type="EMBL" id="LWBP01000194">
    <property type="protein sequence ID" value="OQP57387.1"/>
    <property type="molecule type" value="Genomic_DNA"/>
</dbReference>
<dbReference type="PANTHER" id="PTHR46268:SF6">
    <property type="entry name" value="UNIVERSAL STRESS PROTEIN UP12"/>
    <property type="match status" value="1"/>
</dbReference>
<dbReference type="InterPro" id="IPR006016">
    <property type="entry name" value="UspA"/>
</dbReference>
<reference evidence="4" key="1">
    <citation type="submission" date="2016-04" db="EMBL/GenBank/DDBJ databases">
        <authorList>
            <person name="Chen L."/>
            <person name="Zhuang W."/>
            <person name="Wang G."/>
        </authorList>
    </citation>
    <scope>NUCLEOTIDE SEQUENCE [LARGE SCALE GENOMIC DNA]</scope>
    <source>
        <strain evidence="4">208</strain>
    </source>
</reference>
<dbReference type="Proteomes" id="UP000192276">
    <property type="component" value="Unassembled WGS sequence"/>
</dbReference>
<sequence length="271" mass="29825">MKKIIVPTDLSKSSLKALEVAIHIAVNDDAIIQILHINDIIDDVDEGKPPASGREIFDAMAETIQLKHGIKTEIIMAEGMVGQVIAKTAFDHKACLVVMGSHGISGTRELFIGSNAYYVIKRASCPVLLIPEGITSCQFEKILLPVQQTVFSLRLFEIIEQTVLVNYSKCVVKIMGITSVKSTKAIPQFLSAVDDLKNKFRDSRIEITVSQTNNRNVAESVLLKAEQFMADLIVISPGLDVADLPFFIGPFSQRIINHSKIPILSILRNSI</sequence>
<dbReference type="CDD" id="cd00293">
    <property type="entry name" value="USP-like"/>
    <property type="match status" value="1"/>
</dbReference>
<name>A0A1V9FGI0_9BACT</name>
<accession>A0A1V9FGI0</accession>
<comment type="caution">
    <text evidence="3">The sequence shown here is derived from an EMBL/GenBank/DDBJ whole genome shotgun (WGS) entry which is preliminary data.</text>
</comment>
<evidence type="ECO:0000259" key="2">
    <source>
        <dbReference type="Pfam" id="PF00582"/>
    </source>
</evidence>
<proteinExistence type="inferred from homology"/>
<evidence type="ECO:0000256" key="1">
    <source>
        <dbReference type="ARBA" id="ARBA00008791"/>
    </source>
</evidence>
<dbReference type="Pfam" id="PF00582">
    <property type="entry name" value="Usp"/>
    <property type="match status" value="1"/>
</dbReference>
<gene>
    <name evidence="3" type="ORF">A4R26_24510</name>
</gene>
<comment type="similarity">
    <text evidence="1">Belongs to the universal stress protein A family.</text>
</comment>
<dbReference type="SUPFAM" id="SSF52402">
    <property type="entry name" value="Adenine nucleotide alpha hydrolases-like"/>
    <property type="match status" value="1"/>
</dbReference>
<feature type="domain" description="UspA" evidence="2">
    <location>
        <begin position="1"/>
        <end position="131"/>
    </location>
</feature>
<dbReference type="InterPro" id="IPR006015">
    <property type="entry name" value="Universal_stress_UspA"/>
</dbReference>
<dbReference type="PANTHER" id="PTHR46268">
    <property type="entry name" value="STRESS RESPONSE PROTEIN NHAX"/>
    <property type="match status" value="1"/>
</dbReference>
<organism evidence="3 4">
    <name type="scientific">Niastella populi</name>
    <dbReference type="NCBI Taxonomy" id="550983"/>
    <lineage>
        <taxon>Bacteria</taxon>
        <taxon>Pseudomonadati</taxon>
        <taxon>Bacteroidota</taxon>
        <taxon>Chitinophagia</taxon>
        <taxon>Chitinophagales</taxon>
        <taxon>Chitinophagaceae</taxon>
        <taxon>Niastella</taxon>
    </lineage>
</organism>
<dbReference type="RefSeq" id="WP_081167555.1">
    <property type="nucleotide sequence ID" value="NZ_LWBP01000194.1"/>
</dbReference>
<protein>
    <recommendedName>
        <fullName evidence="2">UspA domain-containing protein</fullName>
    </recommendedName>
</protein>
<dbReference type="AlphaFoldDB" id="A0A1V9FGI0"/>
<dbReference type="OrthoDB" id="9788959at2"/>
<keyword evidence="4" id="KW-1185">Reference proteome</keyword>
<dbReference type="STRING" id="550983.A4R26_24510"/>